<dbReference type="Proteomes" id="UP000256817">
    <property type="component" value="Unassembled WGS sequence"/>
</dbReference>
<accession>A0AA93AID2</accession>
<dbReference type="AlphaFoldDB" id="A0AA93AID2"/>
<dbReference type="Gene3D" id="6.20.80.10">
    <property type="match status" value="1"/>
</dbReference>
<dbReference type="InterPro" id="IPR048388">
    <property type="entry name" value="Gp37_trimer"/>
</dbReference>
<evidence type="ECO:0000259" key="1">
    <source>
        <dbReference type="Pfam" id="PF08400"/>
    </source>
</evidence>
<protein>
    <recommendedName>
        <fullName evidence="8">Lambda-like tail fibre protein N-terminal domain-containing protein</fullName>
    </recommendedName>
</protein>
<dbReference type="Pfam" id="PF25670">
    <property type="entry name" value="Phage_tail_C_2"/>
    <property type="match status" value="1"/>
</dbReference>
<dbReference type="Pfam" id="PF20744">
    <property type="entry name" value="gp37_trimer"/>
    <property type="match status" value="1"/>
</dbReference>
<feature type="domain" description="Tail fibre protein gp37 trimerization region" evidence="2">
    <location>
        <begin position="431"/>
        <end position="485"/>
    </location>
</feature>
<name>A0AA93AID2_9GAMM</name>
<feature type="domain" description="Lambda-like tail fibre protein N-terminal" evidence="1">
    <location>
        <begin position="1"/>
        <end position="130"/>
    </location>
</feature>
<dbReference type="Proteomes" id="UP000256540">
    <property type="component" value="Unassembled WGS sequence"/>
</dbReference>
<keyword evidence="7" id="KW-1185">Reference proteome</keyword>
<dbReference type="EMBL" id="QHJS02000128">
    <property type="protein sequence ID" value="RRO10574.1"/>
    <property type="molecule type" value="Genomic_DNA"/>
</dbReference>
<proteinExistence type="predicted"/>
<feature type="domain" description="Phage tail protein C-terminal" evidence="3">
    <location>
        <begin position="595"/>
        <end position="728"/>
    </location>
</feature>
<evidence type="ECO:0000313" key="6">
    <source>
        <dbReference type="Proteomes" id="UP000256540"/>
    </source>
</evidence>
<gene>
    <name evidence="5" type="ORF">DMB84_020330</name>
    <name evidence="4" type="ORF">DMB85_017920</name>
</gene>
<reference evidence="6 7" key="1">
    <citation type="submission" date="2018-11" db="EMBL/GenBank/DDBJ databases">
        <title>Draft genome sequences of proposed Pectobacterium aquaticum sp. nov. isolated in France from fresh water.</title>
        <authorList>
            <person name="Pedron J."/>
            <person name="Barny M.A."/>
        </authorList>
    </citation>
    <scope>NUCLEOTIDE SEQUENCE [LARGE SCALE GENOMIC DNA]</scope>
    <source>
        <strain evidence="5 6">A127-S21-F16</strain>
        <strain evidence="4 7">A35-S23-M15</strain>
    </source>
</reference>
<dbReference type="Gene3D" id="2.60.40.1120">
    <property type="entry name" value="Carboxypeptidase-like, regulatory domain"/>
    <property type="match status" value="1"/>
</dbReference>
<evidence type="ECO:0000259" key="2">
    <source>
        <dbReference type="Pfam" id="PF20744"/>
    </source>
</evidence>
<organism evidence="5 6">
    <name type="scientific">Pectobacterium aquaticum</name>
    <dbReference type="NCBI Taxonomy" id="2204145"/>
    <lineage>
        <taxon>Bacteria</taxon>
        <taxon>Pseudomonadati</taxon>
        <taxon>Pseudomonadota</taxon>
        <taxon>Gammaproteobacteria</taxon>
        <taxon>Enterobacterales</taxon>
        <taxon>Pectobacteriaceae</taxon>
        <taxon>Pectobacterium</taxon>
    </lineage>
</organism>
<dbReference type="InterPro" id="IPR058008">
    <property type="entry name" value="Gp26_C"/>
</dbReference>
<dbReference type="Pfam" id="PF08400">
    <property type="entry name" value="phage_tail_N"/>
    <property type="match status" value="1"/>
</dbReference>
<evidence type="ECO:0000259" key="3">
    <source>
        <dbReference type="Pfam" id="PF25670"/>
    </source>
</evidence>
<evidence type="ECO:0008006" key="8">
    <source>
        <dbReference type="Google" id="ProtNLM"/>
    </source>
</evidence>
<dbReference type="InterPro" id="IPR008969">
    <property type="entry name" value="CarboxyPept-like_regulatory"/>
</dbReference>
<comment type="caution">
    <text evidence="5">The sequence shown here is derived from an EMBL/GenBank/DDBJ whole genome shotgun (WGS) entry which is preliminary data.</text>
</comment>
<dbReference type="EMBL" id="QHJW02000051">
    <property type="protein sequence ID" value="RRO05023.1"/>
    <property type="molecule type" value="Genomic_DNA"/>
</dbReference>
<dbReference type="InterPro" id="IPR013609">
    <property type="entry name" value="Stf-like_N"/>
</dbReference>
<evidence type="ECO:0000313" key="7">
    <source>
        <dbReference type="Proteomes" id="UP000256817"/>
    </source>
</evidence>
<evidence type="ECO:0000313" key="5">
    <source>
        <dbReference type="EMBL" id="RRO10574.1"/>
    </source>
</evidence>
<dbReference type="SUPFAM" id="SSF49464">
    <property type="entry name" value="Carboxypeptidase regulatory domain-like"/>
    <property type="match status" value="1"/>
</dbReference>
<evidence type="ECO:0000313" key="4">
    <source>
        <dbReference type="EMBL" id="RRO05023.1"/>
    </source>
</evidence>
<dbReference type="RefSeq" id="WP_125226396.1">
    <property type="nucleotide sequence ID" value="NZ_QHJS02000128.1"/>
</dbReference>
<sequence length="754" mass="79453">MSVLISGVLMNPAGVPVSGAEVTFSALTNGPSVLNGFSASVMTDQDGNYAIPLEICEYAISIQSDGYNSVYGSVSINEKSTPATINELLKLAAMEQAVTPAIIVYFREIQTDVAAKLATMQTLNNSATTAMRDAITARNEAAQYAQSLSAAAAQAQQASASAAASSNASGNSANEAVIAKNAAEVAAGNAQAVLADTMKRSANGVDIADKSAFRANIGLSNAMLRGEFGWGGRAVDIPGGTDILSYFATPKPSGIYSATSGGFINGPVGPNGLDSGKYEWIQGLDGIYGTLRFTSYNIPYYSAETILDAGIWRGWVTSWDGKDGVGKFLDARDGKISGNPESLFGRGFATGLVNSASLSLPGVHTALTINAQWQDASGIEALNRTAITGGRMFYQQAISAGDWSWPWTELASTNTTQDITELKTFHKDNSAFNIKAATLGNASYIFAQDADLSNSWYIGRGSNNNKTVSFSNYVGNAGMHLSPDGSVRFDASNVTFAGGSLGFMRNAVAAAYSDGGQFAAALANEQAAGSCTIAGVWRAFLSVRHRGGEPGSDSTSWGWALVDNAMTQGNFNEFVLEKTVDGTFIPAVHLKHSGNTTIDANGFLKTASPVINIYADGSFTTTDEAAGVDVERLSEGVYKITGCQGMHPDAAWNGIDGGVSNPKCRNGLELTWNDFSVESDGSVIVRTYHRPHPDAISFARNEIEGYGNDDPIDVPRGLFIQVRVNMPSRDERQHAPATRAISHSNVYCNSVSPT</sequence>